<protein>
    <submittedName>
        <fullName evidence="6">Crinkler (CRN) family protein</fullName>
    </submittedName>
</protein>
<comment type="subcellular location">
    <subcellularLocation>
        <location evidence="1">Host cell</location>
    </subcellularLocation>
    <subcellularLocation>
        <location evidence="2">Secreted</location>
    </subcellularLocation>
</comment>
<feature type="signal peptide" evidence="4">
    <location>
        <begin position="1"/>
        <end position="16"/>
    </location>
</feature>
<dbReference type="Proteomes" id="UP000006643">
    <property type="component" value="Unassembled WGS sequence"/>
</dbReference>
<dbReference type="VEuPathDB" id="FungiDB:PITG_07488"/>
<dbReference type="KEGG" id="pif:PITG_07488"/>
<dbReference type="EMBL" id="DS028128">
    <property type="protein sequence ID" value="EEY53865.1"/>
    <property type="molecule type" value="Genomic_DNA"/>
</dbReference>
<dbReference type="GO" id="GO:0043657">
    <property type="term" value="C:host cell"/>
    <property type="evidence" value="ECO:0007669"/>
    <property type="project" value="UniProtKB-SubCell"/>
</dbReference>
<dbReference type="GeneID" id="9465704"/>
<gene>
    <name evidence="6" type="ORF">PITG_07488</name>
</gene>
<keyword evidence="7" id="KW-1185">Reference proteome</keyword>
<feature type="chain" id="PRO_5003013065" evidence="4">
    <location>
        <begin position="17"/>
        <end position="104"/>
    </location>
</feature>
<name>D0N8I0_PHYIT</name>
<dbReference type="AlphaFoldDB" id="D0N8I0"/>
<evidence type="ECO:0000256" key="1">
    <source>
        <dbReference type="ARBA" id="ARBA00004340"/>
    </source>
</evidence>
<reference evidence="7" key="1">
    <citation type="journal article" date="2009" name="Nature">
        <title>Genome sequence and analysis of the Irish potato famine pathogen Phytophthora infestans.</title>
        <authorList>
            <consortium name="The Broad Institute Genome Sequencing Platform"/>
            <person name="Haas B.J."/>
            <person name="Kamoun S."/>
            <person name="Zody M.C."/>
            <person name="Jiang R.H."/>
            <person name="Handsaker R.E."/>
            <person name="Cano L.M."/>
            <person name="Grabherr M."/>
            <person name="Kodira C.D."/>
            <person name="Raffaele S."/>
            <person name="Torto-Alalibo T."/>
            <person name="Bozkurt T.O."/>
            <person name="Ah-Fong A.M."/>
            <person name="Alvarado L."/>
            <person name="Anderson V.L."/>
            <person name="Armstrong M.R."/>
            <person name="Avrova A."/>
            <person name="Baxter L."/>
            <person name="Beynon J."/>
            <person name="Boevink P.C."/>
            <person name="Bollmann S.R."/>
            <person name="Bos J.I."/>
            <person name="Bulone V."/>
            <person name="Cai G."/>
            <person name="Cakir C."/>
            <person name="Carrington J.C."/>
            <person name="Chawner M."/>
            <person name="Conti L."/>
            <person name="Costanzo S."/>
            <person name="Ewan R."/>
            <person name="Fahlgren N."/>
            <person name="Fischbach M.A."/>
            <person name="Fugelstad J."/>
            <person name="Gilroy E.M."/>
            <person name="Gnerre S."/>
            <person name="Green P.J."/>
            <person name="Grenville-Briggs L.J."/>
            <person name="Griffith J."/>
            <person name="Grunwald N.J."/>
            <person name="Horn K."/>
            <person name="Horner N.R."/>
            <person name="Hu C.H."/>
            <person name="Huitema E."/>
            <person name="Jeong D.H."/>
            <person name="Jones A.M."/>
            <person name="Jones J.D."/>
            <person name="Jones R.W."/>
            <person name="Karlsson E.K."/>
            <person name="Kunjeti S.G."/>
            <person name="Lamour K."/>
            <person name="Liu Z."/>
            <person name="Ma L."/>
            <person name="Maclean D."/>
            <person name="Chibucos M.C."/>
            <person name="McDonald H."/>
            <person name="McWalters J."/>
            <person name="Meijer H.J."/>
            <person name="Morgan W."/>
            <person name="Morris P.F."/>
            <person name="Munro C.A."/>
            <person name="O'Neill K."/>
            <person name="Ospina-Giraldo M."/>
            <person name="Pinzon A."/>
            <person name="Pritchard L."/>
            <person name="Ramsahoye B."/>
            <person name="Ren Q."/>
            <person name="Restrepo S."/>
            <person name="Roy S."/>
            <person name="Sadanandom A."/>
            <person name="Savidor A."/>
            <person name="Schornack S."/>
            <person name="Schwartz D.C."/>
            <person name="Schumann U.D."/>
            <person name="Schwessinger B."/>
            <person name="Seyer L."/>
            <person name="Sharpe T."/>
            <person name="Silvar C."/>
            <person name="Song J."/>
            <person name="Studholme D.J."/>
            <person name="Sykes S."/>
            <person name="Thines M."/>
            <person name="van de Vondervoort P.J."/>
            <person name="Phuntumart V."/>
            <person name="Wawra S."/>
            <person name="Weide R."/>
            <person name="Win J."/>
            <person name="Young C."/>
            <person name="Zhou S."/>
            <person name="Fry W."/>
            <person name="Meyers B.C."/>
            <person name="van West P."/>
            <person name="Ristaino J."/>
            <person name="Govers F."/>
            <person name="Birch P.R."/>
            <person name="Whisson S.C."/>
            <person name="Judelson H.S."/>
            <person name="Nusbaum C."/>
        </authorList>
    </citation>
    <scope>NUCLEOTIDE SEQUENCE [LARGE SCALE GENOMIC DNA]</scope>
    <source>
        <strain evidence="7">T30-4</strain>
    </source>
</reference>
<dbReference type="GO" id="GO:0005576">
    <property type="term" value="C:extracellular region"/>
    <property type="evidence" value="ECO:0007669"/>
    <property type="project" value="UniProtKB-SubCell"/>
</dbReference>
<feature type="domain" description="Crinkler effector protein N-terminal" evidence="5">
    <location>
        <begin position="2"/>
        <end position="70"/>
    </location>
</feature>
<evidence type="ECO:0000259" key="5">
    <source>
        <dbReference type="Pfam" id="PF20147"/>
    </source>
</evidence>
<evidence type="ECO:0000256" key="4">
    <source>
        <dbReference type="SAM" id="SignalP"/>
    </source>
</evidence>
<keyword evidence="3" id="KW-0964">Secreted</keyword>
<evidence type="ECO:0000313" key="6">
    <source>
        <dbReference type="EMBL" id="EEY53865.1"/>
    </source>
</evidence>
<dbReference type="InterPro" id="IPR045379">
    <property type="entry name" value="Crinkler_N"/>
</dbReference>
<evidence type="ECO:0000256" key="2">
    <source>
        <dbReference type="ARBA" id="ARBA00004613"/>
    </source>
</evidence>
<dbReference type="HOGENOM" id="CLU_114740_3_1_1"/>
<sequence length="104" mass="11708">MVKLFCAVIGVGSVFSVDIELSEMVGDLKEKIKGKKPGLFFYFDADLLKLYLAREGDTWLYSRGADIKAVKAKTNPDRIKNLICYWTRRADSTMMNTSVTTSSK</sequence>
<dbReference type="InParanoid" id="D0N8I0"/>
<evidence type="ECO:0000256" key="3">
    <source>
        <dbReference type="ARBA" id="ARBA00022525"/>
    </source>
</evidence>
<dbReference type="RefSeq" id="XP_002904496.1">
    <property type="nucleotide sequence ID" value="XM_002904450.1"/>
</dbReference>
<dbReference type="OrthoDB" id="97107at2759"/>
<proteinExistence type="predicted"/>
<organism evidence="6 7">
    <name type="scientific">Phytophthora infestans (strain T30-4)</name>
    <name type="common">Potato late blight agent</name>
    <dbReference type="NCBI Taxonomy" id="403677"/>
    <lineage>
        <taxon>Eukaryota</taxon>
        <taxon>Sar</taxon>
        <taxon>Stramenopiles</taxon>
        <taxon>Oomycota</taxon>
        <taxon>Peronosporomycetes</taxon>
        <taxon>Peronosporales</taxon>
        <taxon>Peronosporaceae</taxon>
        <taxon>Phytophthora</taxon>
    </lineage>
</organism>
<evidence type="ECO:0000313" key="7">
    <source>
        <dbReference type="Proteomes" id="UP000006643"/>
    </source>
</evidence>
<keyword evidence="4" id="KW-0732">Signal</keyword>
<accession>D0N8I0</accession>
<dbReference type="Pfam" id="PF20147">
    <property type="entry name" value="Crinkler"/>
    <property type="match status" value="1"/>
</dbReference>